<dbReference type="PANTHER" id="PTHR43022">
    <property type="entry name" value="PROTEIN SMF"/>
    <property type="match status" value="1"/>
</dbReference>
<evidence type="ECO:0000259" key="3">
    <source>
        <dbReference type="Pfam" id="PF02481"/>
    </source>
</evidence>
<name>A0A5C8ZFD5_9ACTN</name>
<dbReference type="SUPFAM" id="SSF102405">
    <property type="entry name" value="MCP/YpsA-like"/>
    <property type="match status" value="1"/>
</dbReference>
<dbReference type="EMBL" id="VKAC01000007">
    <property type="protein sequence ID" value="TXR55923.1"/>
    <property type="molecule type" value="Genomic_DNA"/>
</dbReference>
<dbReference type="Proteomes" id="UP000321234">
    <property type="component" value="Unassembled WGS sequence"/>
</dbReference>
<dbReference type="InterPro" id="IPR003488">
    <property type="entry name" value="DprA"/>
</dbReference>
<gene>
    <name evidence="4" type="primary">dprA</name>
    <name evidence="4" type="ORF">FMM08_13675</name>
</gene>
<reference evidence="4 5" key="1">
    <citation type="submission" date="2019-07" db="EMBL/GenBank/DDBJ databases">
        <title>Quadrisphaera sp. strain DD2A genome sequencing and assembly.</title>
        <authorList>
            <person name="Kim I."/>
        </authorList>
    </citation>
    <scope>NUCLEOTIDE SEQUENCE [LARGE SCALE GENOMIC DNA]</scope>
    <source>
        <strain evidence="4 5">DD2A</strain>
    </source>
</reference>
<dbReference type="Pfam" id="PF02481">
    <property type="entry name" value="DNA_processg_A"/>
    <property type="match status" value="1"/>
</dbReference>
<protein>
    <submittedName>
        <fullName evidence="4">DNA-protecting protein DprA</fullName>
    </submittedName>
</protein>
<keyword evidence="5" id="KW-1185">Reference proteome</keyword>
<evidence type="ECO:0000313" key="4">
    <source>
        <dbReference type="EMBL" id="TXR55923.1"/>
    </source>
</evidence>
<dbReference type="PANTHER" id="PTHR43022:SF1">
    <property type="entry name" value="PROTEIN SMF"/>
    <property type="match status" value="1"/>
</dbReference>
<dbReference type="NCBIfam" id="TIGR00732">
    <property type="entry name" value="dprA"/>
    <property type="match status" value="1"/>
</dbReference>
<dbReference type="Gene3D" id="3.40.50.450">
    <property type="match status" value="1"/>
</dbReference>
<proteinExistence type="inferred from homology"/>
<accession>A0A5C8ZFD5</accession>
<evidence type="ECO:0000256" key="2">
    <source>
        <dbReference type="SAM" id="MobiDB-lite"/>
    </source>
</evidence>
<comment type="similarity">
    <text evidence="1">Belongs to the DprA/Smf family.</text>
</comment>
<evidence type="ECO:0000256" key="1">
    <source>
        <dbReference type="ARBA" id="ARBA00006525"/>
    </source>
</evidence>
<feature type="domain" description="Smf/DprA SLOG" evidence="3">
    <location>
        <begin position="81"/>
        <end position="291"/>
    </location>
</feature>
<dbReference type="AlphaFoldDB" id="A0A5C8ZFD5"/>
<dbReference type="GO" id="GO:0009294">
    <property type="term" value="P:DNA-mediated transformation"/>
    <property type="evidence" value="ECO:0007669"/>
    <property type="project" value="InterPro"/>
</dbReference>
<comment type="caution">
    <text evidence="4">The sequence shown here is derived from an EMBL/GenBank/DDBJ whole genome shotgun (WGS) entry which is preliminary data.</text>
</comment>
<evidence type="ECO:0000313" key="5">
    <source>
        <dbReference type="Proteomes" id="UP000321234"/>
    </source>
</evidence>
<dbReference type="OrthoDB" id="9785707at2"/>
<dbReference type="InterPro" id="IPR057666">
    <property type="entry name" value="DrpA_SLOG"/>
</dbReference>
<feature type="region of interest" description="Disordered" evidence="2">
    <location>
        <begin position="365"/>
        <end position="385"/>
    </location>
</feature>
<sequence>MLAWSRLAEPEDLVAKGFVAARGGCAALERLASPAPVSASECLPGESLAALRAGLARWAGRWQETDPERDLARVQALGGRVVLDGDTEWPGRLGLLNGGEPFALWVRGPVDLAAACERSAAVVGARAATAYGERIAASIAVGLGDAGATTVSGAALGVDGAAHRGALAAGAPTVAVLACGVDRAYPASHQRLLRAVAEEGLVVSEVPPGSSPMRRRFLQRNRLIAAFSGATVVVEAGWRSGSLSTAGLALDLGLPVGAVPGPVTSPSSEGCHRLLRSGAVCVTGAAEVLQLVDALAPDPVREAPARPHDGLDPVQVAVLDALPLASARPVERIAVTAGLAAVDVPPVLRELSRRGLAARVSDGWRRAPLGPREGAHREWAGGPRA</sequence>
<organism evidence="4 5">
    <name type="scientific">Quadrisphaera setariae</name>
    <dbReference type="NCBI Taxonomy" id="2593304"/>
    <lineage>
        <taxon>Bacteria</taxon>
        <taxon>Bacillati</taxon>
        <taxon>Actinomycetota</taxon>
        <taxon>Actinomycetes</taxon>
        <taxon>Kineosporiales</taxon>
        <taxon>Kineosporiaceae</taxon>
        <taxon>Quadrisphaera</taxon>
    </lineage>
</organism>